<reference evidence="1" key="1">
    <citation type="journal article" date="2014" name="Front. Microbiol.">
        <title>High frequency of phylogenetically diverse reductive dehalogenase-homologous genes in deep subseafloor sedimentary metagenomes.</title>
        <authorList>
            <person name="Kawai M."/>
            <person name="Futagami T."/>
            <person name="Toyoda A."/>
            <person name="Takaki Y."/>
            <person name="Nishi S."/>
            <person name="Hori S."/>
            <person name="Arai W."/>
            <person name="Tsubouchi T."/>
            <person name="Morono Y."/>
            <person name="Uchiyama I."/>
            <person name="Ito T."/>
            <person name="Fujiyama A."/>
            <person name="Inagaki F."/>
            <person name="Takami H."/>
        </authorList>
    </citation>
    <scope>NUCLEOTIDE SEQUENCE</scope>
    <source>
        <strain evidence="1">Expedition CK06-06</strain>
    </source>
</reference>
<dbReference type="EMBL" id="BARS01006020">
    <property type="protein sequence ID" value="GAF82124.1"/>
    <property type="molecule type" value="Genomic_DNA"/>
</dbReference>
<comment type="caution">
    <text evidence="1">The sequence shown here is derived from an EMBL/GenBank/DDBJ whole genome shotgun (WGS) entry which is preliminary data.</text>
</comment>
<protein>
    <submittedName>
        <fullName evidence="1">Uncharacterized protein</fullName>
    </submittedName>
</protein>
<sequence length="160" mass="17145">MATKRILQFSAAGLTSLIVGILGASGPLVGPPGVATPPAAQDPGRNLPPAEKCYTFTDAGLMCLDCTDEPCGACIDYPTNVCEHEEAKVCRHWYETTEAQSGHYRIPVTRTCYFFTACVAVFPCEGRPCENGQWVRDGGENVNVFIPGGSCSEPDRRGRG</sequence>
<accession>X0SM59</accession>
<organism evidence="1">
    <name type="scientific">marine sediment metagenome</name>
    <dbReference type="NCBI Taxonomy" id="412755"/>
    <lineage>
        <taxon>unclassified sequences</taxon>
        <taxon>metagenomes</taxon>
        <taxon>ecological metagenomes</taxon>
    </lineage>
</organism>
<evidence type="ECO:0000313" key="1">
    <source>
        <dbReference type="EMBL" id="GAF82124.1"/>
    </source>
</evidence>
<proteinExistence type="predicted"/>
<gene>
    <name evidence="1" type="ORF">S01H1_11783</name>
</gene>
<name>X0SM59_9ZZZZ</name>
<dbReference type="AlphaFoldDB" id="X0SM59"/>